<feature type="transmembrane region" description="Helical" evidence="8">
    <location>
        <begin position="155"/>
        <end position="174"/>
    </location>
</feature>
<feature type="transmembrane region" description="Helical" evidence="8">
    <location>
        <begin position="271"/>
        <end position="295"/>
    </location>
</feature>
<dbReference type="GO" id="GO:0050909">
    <property type="term" value="P:sensory perception of taste"/>
    <property type="evidence" value="ECO:0007669"/>
    <property type="project" value="InterPro"/>
</dbReference>
<keyword evidence="6 8" id="KW-0675">Receptor</keyword>
<dbReference type="InterPro" id="IPR013604">
    <property type="entry name" value="7TM_chemorcpt"/>
</dbReference>
<comment type="similarity">
    <text evidence="8">Belongs to the insect chemoreceptor superfamily. Gustatory receptor (GR) family.</text>
</comment>
<evidence type="ECO:0000256" key="1">
    <source>
        <dbReference type="ARBA" id="ARBA00004651"/>
    </source>
</evidence>
<dbReference type="GO" id="GO:0030424">
    <property type="term" value="C:axon"/>
    <property type="evidence" value="ECO:0007669"/>
    <property type="project" value="TreeGrafter"/>
</dbReference>
<dbReference type="Proteomes" id="UP000076407">
    <property type="component" value="Unassembled WGS sequence"/>
</dbReference>
<evidence type="ECO:0000256" key="7">
    <source>
        <dbReference type="ARBA" id="ARBA00023224"/>
    </source>
</evidence>
<keyword evidence="7 8" id="KW-0807">Transducer</keyword>
<sequence length="424" mass="48727">MCLVELDAAFYQYLLEKQFLPLLNVAQCFGFLPYPFDFQRQAEVKNTVLQKMLTILNRTFGLAMIGTVLTCCVSLYVCYPSYMYEEDYPPVLNIAYHLENWLKIVTVLVAVLRPQTSTAFFRETVKSLVQIMVQYDQGWRIERELASVATVSKRLSVVFLLDDFTIATGLYFIVEGAPATLINLCYTPPFIAIVINVLHYYALFETISGIMSCLNDTLYGITVEVKKDRQRSCSKRRRKSNIVENDIATIDKLVRLHKALLHLTWKTNAHYGVLLLIIMLYSFIQISVILAELYFDNYDLPLLFVGICLTHAAVYFMFFLIIAYANHAIIMENERTLLLLLGINCIWNSELNGMVDYYFMQVSNLQDTHQACGMIKLDMQLVPNVVAVITSILFILMQFSDADRNQDIETVYRLDNIYNISVAT</sequence>
<keyword evidence="2 8" id="KW-1003">Cell membrane</keyword>
<keyword evidence="10" id="KW-1185">Reference proteome</keyword>
<organism evidence="9 10">
    <name type="scientific">Anopheles quadriannulatus</name>
    <name type="common">Mosquito</name>
    <dbReference type="NCBI Taxonomy" id="34691"/>
    <lineage>
        <taxon>Eukaryota</taxon>
        <taxon>Metazoa</taxon>
        <taxon>Ecdysozoa</taxon>
        <taxon>Arthropoda</taxon>
        <taxon>Hexapoda</taxon>
        <taxon>Insecta</taxon>
        <taxon>Pterygota</taxon>
        <taxon>Neoptera</taxon>
        <taxon>Endopterygota</taxon>
        <taxon>Diptera</taxon>
        <taxon>Nematocera</taxon>
        <taxon>Culicoidea</taxon>
        <taxon>Culicidae</taxon>
        <taxon>Anophelinae</taxon>
        <taxon>Anopheles</taxon>
    </lineage>
</organism>
<evidence type="ECO:0000313" key="10">
    <source>
        <dbReference type="Proteomes" id="UP000076407"/>
    </source>
</evidence>
<accession>A0A182XUP0</accession>
<dbReference type="EnsemblMetazoa" id="AQUA016031-RA">
    <property type="protein sequence ID" value="AQUA016031-PA"/>
    <property type="gene ID" value="AQUA016031"/>
</dbReference>
<keyword evidence="3 8" id="KW-0812">Transmembrane</keyword>
<evidence type="ECO:0000256" key="3">
    <source>
        <dbReference type="ARBA" id="ARBA00022692"/>
    </source>
</evidence>
<feature type="transmembrane region" description="Helical" evidence="8">
    <location>
        <begin position="337"/>
        <end position="360"/>
    </location>
</feature>
<reference evidence="9" key="1">
    <citation type="submission" date="2020-05" db="UniProtKB">
        <authorList>
            <consortium name="EnsemblMetazoa"/>
        </authorList>
    </citation>
    <scope>IDENTIFICATION</scope>
    <source>
        <strain evidence="9">SANGQUA</strain>
    </source>
</reference>
<feature type="transmembrane region" description="Helical" evidence="8">
    <location>
        <begin position="380"/>
        <end position="399"/>
    </location>
</feature>
<dbReference type="STRING" id="34691.A0A182XUP0"/>
<feature type="transmembrane region" description="Helical" evidence="8">
    <location>
        <begin position="60"/>
        <end position="82"/>
    </location>
</feature>
<dbReference type="GO" id="GO:0007635">
    <property type="term" value="P:chemosensory behavior"/>
    <property type="evidence" value="ECO:0007669"/>
    <property type="project" value="TreeGrafter"/>
</dbReference>
<dbReference type="VEuPathDB" id="VectorBase:AQUA016031"/>
<name>A0A182XUP0_ANOQN</name>
<dbReference type="GO" id="GO:0005886">
    <property type="term" value="C:plasma membrane"/>
    <property type="evidence" value="ECO:0007669"/>
    <property type="project" value="UniProtKB-SubCell"/>
</dbReference>
<dbReference type="GO" id="GO:0043025">
    <property type="term" value="C:neuronal cell body"/>
    <property type="evidence" value="ECO:0007669"/>
    <property type="project" value="TreeGrafter"/>
</dbReference>
<evidence type="ECO:0000256" key="8">
    <source>
        <dbReference type="RuleBase" id="RU363108"/>
    </source>
</evidence>
<dbReference type="Pfam" id="PF08395">
    <property type="entry name" value="7tm_7"/>
    <property type="match status" value="1"/>
</dbReference>
<dbReference type="GO" id="GO:0008049">
    <property type="term" value="P:male courtship behavior"/>
    <property type="evidence" value="ECO:0007669"/>
    <property type="project" value="TreeGrafter"/>
</dbReference>
<evidence type="ECO:0000256" key="2">
    <source>
        <dbReference type="ARBA" id="ARBA00022475"/>
    </source>
</evidence>
<evidence type="ECO:0000256" key="6">
    <source>
        <dbReference type="ARBA" id="ARBA00023170"/>
    </source>
</evidence>
<evidence type="ECO:0000256" key="5">
    <source>
        <dbReference type="ARBA" id="ARBA00023136"/>
    </source>
</evidence>
<dbReference type="PANTHER" id="PTHR21143:SF134">
    <property type="entry name" value="GUSTATORY RECEPTOR"/>
    <property type="match status" value="1"/>
</dbReference>
<keyword evidence="4 8" id="KW-1133">Transmembrane helix</keyword>
<dbReference type="PANTHER" id="PTHR21143">
    <property type="entry name" value="INVERTEBRATE GUSTATORY RECEPTOR"/>
    <property type="match status" value="1"/>
</dbReference>
<dbReference type="GO" id="GO:0007165">
    <property type="term" value="P:signal transduction"/>
    <property type="evidence" value="ECO:0007669"/>
    <property type="project" value="UniProtKB-KW"/>
</dbReference>
<evidence type="ECO:0000313" key="9">
    <source>
        <dbReference type="EnsemblMetazoa" id="AQUA016031-PA"/>
    </source>
</evidence>
<comment type="function">
    <text evidence="8">Gustatory receptor which mediates acceptance or avoidance behavior, depending on its substrates.</text>
</comment>
<proteinExistence type="inferred from homology"/>
<feature type="transmembrane region" description="Helical" evidence="8">
    <location>
        <begin position="180"/>
        <end position="202"/>
    </location>
</feature>
<dbReference type="AlphaFoldDB" id="A0A182XUP0"/>
<keyword evidence="5 8" id="KW-0472">Membrane</keyword>
<dbReference type="GO" id="GO:0030425">
    <property type="term" value="C:dendrite"/>
    <property type="evidence" value="ECO:0007669"/>
    <property type="project" value="TreeGrafter"/>
</dbReference>
<feature type="transmembrane region" description="Helical" evidence="8">
    <location>
        <begin position="301"/>
        <end position="325"/>
    </location>
</feature>
<comment type="subcellular location">
    <subcellularLocation>
        <location evidence="1 8">Cell membrane</location>
        <topology evidence="1 8">Multi-pass membrane protein</topology>
    </subcellularLocation>
</comment>
<evidence type="ECO:0000256" key="4">
    <source>
        <dbReference type="ARBA" id="ARBA00022989"/>
    </source>
</evidence>
<protein>
    <recommendedName>
        <fullName evidence="8">Gustatory receptor</fullName>
    </recommendedName>
</protein>